<dbReference type="Pfam" id="PF13559">
    <property type="entry name" value="DUF4129"/>
    <property type="match status" value="1"/>
</dbReference>
<evidence type="ECO:0000256" key="1">
    <source>
        <dbReference type="SAM" id="MobiDB-lite"/>
    </source>
</evidence>
<keyword evidence="4" id="KW-1185">Reference proteome</keyword>
<accession>A0A7V8SX64</accession>
<protein>
    <submittedName>
        <fullName evidence="3">Transglutaminase domain-containing protein</fullName>
    </submittedName>
</protein>
<evidence type="ECO:0000313" key="4">
    <source>
        <dbReference type="Proteomes" id="UP000567293"/>
    </source>
</evidence>
<name>A0A7V8SX64_9BACT</name>
<dbReference type="Proteomes" id="UP000567293">
    <property type="component" value="Unassembled WGS sequence"/>
</dbReference>
<dbReference type="InterPro" id="IPR052901">
    <property type="entry name" value="Bact_TGase-like"/>
</dbReference>
<dbReference type="Pfam" id="PF01841">
    <property type="entry name" value="Transglut_core"/>
    <property type="match status" value="1"/>
</dbReference>
<dbReference type="AlphaFoldDB" id="A0A7V8SX64"/>
<dbReference type="EMBL" id="JACDQQ010001102">
    <property type="protein sequence ID" value="MBA0085576.1"/>
    <property type="molecule type" value="Genomic_DNA"/>
</dbReference>
<dbReference type="PANTHER" id="PTHR42736:SF1">
    <property type="entry name" value="PROTEIN-GLUTAMINE GAMMA-GLUTAMYLTRANSFERASE"/>
    <property type="match status" value="1"/>
</dbReference>
<evidence type="ECO:0000313" key="3">
    <source>
        <dbReference type="EMBL" id="MBA0085576.1"/>
    </source>
</evidence>
<comment type="caution">
    <text evidence="3">The sequence shown here is derived from an EMBL/GenBank/DDBJ whole genome shotgun (WGS) entry which is preliminary data.</text>
</comment>
<organism evidence="3 4">
    <name type="scientific">Candidatus Acidiferrum panamense</name>
    <dbReference type="NCBI Taxonomy" id="2741543"/>
    <lineage>
        <taxon>Bacteria</taxon>
        <taxon>Pseudomonadati</taxon>
        <taxon>Acidobacteriota</taxon>
        <taxon>Terriglobia</taxon>
        <taxon>Candidatus Acidiferrales</taxon>
        <taxon>Candidatus Acidiferrum</taxon>
    </lineage>
</organism>
<sequence>FDGKRWSSGAVSPKRLEPGADGWIHSPQTAKKENTLGQAVRYTVFLEPVATDAIFVPGRFLSLQGNFSGGAANSFAALQRNYLVTDTTDTLKNPFRNFASIRYFGISRLPPRNVAKLRAAPMVYSNDIASTYLQLPARLDRRIPELAREITKNSRTPFDKALRIESYLRASYAYTLNLTGKPGQDPLAHFLFEARAGHCEYFASAMAIMLRTLGIPSREVNGFLPGEYNDLAGDYIVRASDAHSWVEVYFPGDGWQVFDPTPSNIENGNGFLTRLGLYIDWLQITWNEWVIGYDFAHQVALAQSLQRSSRNWGESARAWFEQKQQEGKRWLQSWQIRHGALGYLLPAALVLLLLALRYKVPSELARRVRLFLRIHAAKSGSSDPKLASKLYGELLRILARRGLLREETQTPLEFAAAVKVPQLAPAVEEFTQLYVDARFGGAPCDTTRLGQLLEQVRAALRGRPNASN</sequence>
<dbReference type="PANTHER" id="PTHR42736">
    <property type="entry name" value="PROTEIN-GLUTAMINE GAMMA-GLUTAMYLTRANSFERASE"/>
    <property type="match status" value="1"/>
</dbReference>
<dbReference type="InterPro" id="IPR038765">
    <property type="entry name" value="Papain-like_cys_pep_sf"/>
</dbReference>
<feature type="domain" description="Transglutaminase-like" evidence="2">
    <location>
        <begin position="191"/>
        <end position="262"/>
    </location>
</feature>
<dbReference type="SMART" id="SM00460">
    <property type="entry name" value="TGc"/>
    <property type="match status" value="1"/>
</dbReference>
<dbReference type="InterPro" id="IPR002931">
    <property type="entry name" value="Transglutaminase-like"/>
</dbReference>
<dbReference type="InterPro" id="IPR025403">
    <property type="entry name" value="TgpA-like_C"/>
</dbReference>
<evidence type="ECO:0000259" key="2">
    <source>
        <dbReference type="SMART" id="SM00460"/>
    </source>
</evidence>
<proteinExistence type="predicted"/>
<dbReference type="SUPFAM" id="SSF54001">
    <property type="entry name" value="Cysteine proteinases"/>
    <property type="match status" value="1"/>
</dbReference>
<dbReference type="Gene3D" id="3.10.620.30">
    <property type="match status" value="1"/>
</dbReference>
<feature type="region of interest" description="Disordered" evidence="1">
    <location>
        <begin position="1"/>
        <end position="27"/>
    </location>
</feature>
<feature type="non-terminal residue" evidence="3">
    <location>
        <position position="1"/>
    </location>
</feature>
<reference evidence="3" key="1">
    <citation type="submission" date="2020-06" db="EMBL/GenBank/DDBJ databases">
        <title>Legume-microbial interactions unlock mineral nutrients during tropical forest succession.</title>
        <authorList>
            <person name="Epihov D.Z."/>
        </authorList>
    </citation>
    <scope>NUCLEOTIDE SEQUENCE [LARGE SCALE GENOMIC DNA]</scope>
    <source>
        <strain evidence="3">Pan2503</strain>
    </source>
</reference>
<gene>
    <name evidence="3" type="ORF">HRJ53_11320</name>
</gene>